<dbReference type="PANTHER" id="PTHR34070:SF1">
    <property type="entry name" value="DNA ALKYLATION REPAIR PROTEIN"/>
    <property type="match status" value="1"/>
</dbReference>
<gene>
    <name evidence="1" type="ORF">A2935_00055</name>
</gene>
<dbReference type="InterPro" id="IPR016024">
    <property type="entry name" value="ARM-type_fold"/>
</dbReference>
<dbReference type="CDD" id="cd06561">
    <property type="entry name" value="AlkD_like"/>
    <property type="match status" value="1"/>
</dbReference>
<dbReference type="AlphaFoldDB" id="A0A1F8DVW2"/>
<comment type="caution">
    <text evidence="1">The sequence shown here is derived from an EMBL/GenBank/DDBJ whole genome shotgun (WGS) entry which is preliminary data.</text>
</comment>
<dbReference type="InterPro" id="IPR014825">
    <property type="entry name" value="DNA_alkylation"/>
</dbReference>
<dbReference type="EMBL" id="MGIS01000021">
    <property type="protein sequence ID" value="OGM92556.1"/>
    <property type="molecule type" value="Genomic_DNA"/>
</dbReference>
<accession>A0A1F8DVW2</accession>
<dbReference type="PANTHER" id="PTHR34070">
    <property type="entry name" value="ARMADILLO-TYPE FOLD"/>
    <property type="match status" value="1"/>
</dbReference>
<proteinExistence type="predicted"/>
<name>A0A1F8DVW2_9BACT</name>
<sequence>MLTAHSAAKDLKKLGTPARAKTAAWYFKTGKGHYGYGDIFLGVTVPEQRKLAKRYRDLPLGEISTLIKSPLHECRLTALFILVGQFECAAAEGKARVARFYLQRRKCVNNWDLVDSSAPRILGRHLSDKNRTILYKLARSKNLWERRIAIIATLAFIKENEYTDTLAIAKLLLNDRHDLIHKAVGWMLREVGKKKLSAEEAFLKKYAAVMPRTMLRYASEKFPEKKRRAFLAMRPKIEKY</sequence>
<evidence type="ECO:0000313" key="1">
    <source>
        <dbReference type="EMBL" id="OGM92556.1"/>
    </source>
</evidence>
<reference evidence="1 2" key="1">
    <citation type="journal article" date="2016" name="Nat. Commun.">
        <title>Thousands of microbial genomes shed light on interconnected biogeochemical processes in an aquifer system.</title>
        <authorList>
            <person name="Anantharaman K."/>
            <person name="Brown C.T."/>
            <person name="Hug L.A."/>
            <person name="Sharon I."/>
            <person name="Castelle C.J."/>
            <person name="Probst A.J."/>
            <person name="Thomas B.C."/>
            <person name="Singh A."/>
            <person name="Wilkins M.J."/>
            <person name="Karaoz U."/>
            <person name="Brodie E.L."/>
            <person name="Williams K.H."/>
            <person name="Hubbard S.S."/>
            <person name="Banfield J.F."/>
        </authorList>
    </citation>
    <scope>NUCLEOTIDE SEQUENCE [LARGE SCALE GENOMIC DNA]</scope>
</reference>
<organism evidence="1 2">
    <name type="scientific">Candidatus Wolfebacteria bacterium RIFCSPLOWO2_01_FULL_47_17b</name>
    <dbReference type="NCBI Taxonomy" id="1802558"/>
    <lineage>
        <taxon>Bacteria</taxon>
        <taxon>Candidatus Wolfeibacteriota</taxon>
    </lineage>
</organism>
<dbReference type="Gene3D" id="1.25.10.90">
    <property type="match status" value="1"/>
</dbReference>
<dbReference type="Pfam" id="PF08713">
    <property type="entry name" value="DNA_alkylation"/>
    <property type="match status" value="1"/>
</dbReference>
<evidence type="ECO:0000313" key="2">
    <source>
        <dbReference type="Proteomes" id="UP000177011"/>
    </source>
</evidence>
<dbReference type="Proteomes" id="UP000177011">
    <property type="component" value="Unassembled WGS sequence"/>
</dbReference>
<dbReference type="SUPFAM" id="SSF48371">
    <property type="entry name" value="ARM repeat"/>
    <property type="match status" value="1"/>
</dbReference>
<protein>
    <submittedName>
        <fullName evidence="1">DNA alkylation repair protein</fullName>
    </submittedName>
</protein>